<feature type="domain" description="Bacterial Ig-like" evidence="3">
    <location>
        <begin position="2109"/>
        <end position="2189"/>
    </location>
</feature>
<feature type="domain" description="Bacterial Ig-like" evidence="3">
    <location>
        <begin position="2281"/>
        <end position="2361"/>
    </location>
</feature>
<dbReference type="NCBIfam" id="NF033510">
    <property type="entry name" value="Ca_tandemer"/>
    <property type="match status" value="42"/>
</dbReference>
<feature type="domain" description="Bacterial Ig-like" evidence="4">
    <location>
        <begin position="4241"/>
        <end position="4330"/>
    </location>
</feature>
<dbReference type="NCBIfam" id="NF045619">
    <property type="entry name" value="adhes_GNV_Cterm"/>
    <property type="match status" value="4"/>
</dbReference>
<feature type="domain" description="Bacterial Ig-like" evidence="4">
    <location>
        <begin position="3861"/>
        <end position="3950"/>
    </location>
</feature>
<feature type="domain" description="Bacterial Ig" evidence="2">
    <location>
        <begin position="967"/>
        <end position="1043"/>
    </location>
</feature>
<feature type="domain" description="Bacterial Ig" evidence="2">
    <location>
        <begin position="3051"/>
        <end position="3129"/>
    </location>
</feature>
<feature type="domain" description="Bacterial Ig-like" evidence="3">
    <location>
        <begin position="1421"/>
        <end position="1501"/>
    </location>
</feature>
<dbReference type="InterPro" id="IPR019960">
    <property type="entry name" value="T1SS_VCA0849"/>
</dbReference>
<dbReference type="InterPro" id="IPR048051">
    <property type="entry name" value="BapA-like_prefix-like"/>
</dbReference>
<feature type="domain" description="Bacterial Ig" evidence="2">
    <location>
        <begin position="2019"/>
        <end position="2097"/>
    </location>
</feature>
<feature type="domain" description="Bacterial Ig-like" evidence="3">
    <location>
        <begin position="1593"/>
        <end position="1673"/>
    </location>
</feature>
<feature type="domain" description="Bacterial Ig-like" evidence="3">
    <location>
        <begin position="2969"/>
        <end position="3049"/>
    </location>
</feature>
<feature type="domain" description="Bacterial Ig-like" evidence="3">
    <location>
        <begin position="1765"/>
        <end position="1845"/>
    </location>
</feature>
<dbReference type="Pfam" id="PF19077">
    <property type="entry name" value="Big_13"/>
    <property type="match status" value="15"/>
</dbReference>
<feature type="domain" description="Bacterial Ig" evidence="2">
    <location>
        <begin position="2363"/>
        <end position="2441"/>
    </location>
</feature>
<sequence length="6180" mass="617757">MPEIQIIAKDNHKTLVTTEGTSAKLSEASVVLVKVAASDVLVVNREGTNAVIRLKNGETIVIEGFFSGTAEPKDNSLVFQDENGQLIWAKFKDAENDADADSDADADADSDVEPQALLGEDLPAALPAEAPQELVSDVIYQPISSIEPLLYHDAGVNPWLWAAIPLVAGGIIAAASNHDSNDDSSVPADTTPPSTDGVTFSVDPVTSDNVINASEASGNVTITGVLKNIPADAANTAVTVVINGVTYNATVDKAAGTWTVSVPGSGLVADADKTIDAKVTFTDAAGNSSSVNDTQTYTLDTTAPNAPVIDPVNGTDPITGTAEPGSTVTVTYPDGSTKTVVAGPDGTWTVPNPGLNDGDEVTAVATDPAGNTSGPGTAIVDAVAPTVALNDVLTNDSTPALTGTVNDPTATVVVKVDGIDYPAVNNGDGTWTLADNTLPVLTDGPHTITVTATDAAGNAGTDTGVVTVDTAAPNTAGVTFTIDSVTADNVINASEAAGNVTITGVLKNIPADATNTAVTVVINGVTYNATVDKTAGTWTVSVPGSGLTADADKTIDAKVTFTDAAGNSSSVNDTQTYTLDTTAPNAPVIDPVNGTDPITGTAEPGSTVTVTYPNGDTATVVAGPDGSWSVPNPGLNDGDEVEAIATDPAGNPSLPGTATVDAVGPNTDGVNFTVDSVTADNVINASEASGNVTVTGVLKNVPADAANTVVTVVINGQTYTATVDSTAGTWTVSVPGSDLTADADKTIDAKVTFTDAAGNSSSVNDTQTYTIDTTAPDAPVINPVNATDPITGTAEPGSTVTVTYPDGSTTTVVAGPDGTWTVPNPGLNDGDKVTAIATDPAGNPSLPGTAIVDAVGPNTDGVNFTVDSVTADNVINASEASGNVTVTGVLKNVPADAANTVVTVVINGQTYTATVDSTAGTWTVSVPGSGLTADADKTIDAKVTFTDAAGNSSSVNDTQTYTIDTTAPDAPVINPVNATDPITGTAEPGSTVTVTYPDGSTTTVVAGPDGTWTVPNPGLNDGDKVTAIATDPAGNPSLPGTAIVDAVGPNTDGVNFTVDSVTADNVINASEASGNVTVTGVLKNVPADAANTVVTVVINGQTYTATVDSTAGTWTVSVSGSDLTADADKTIDAKVTFTDAAGNSSSVNDTQTYTVDTVAPNAPVLDPINATDPVSGQAEPGSTVTVTYPDGTTATVVAGPDGSWSVPNPGNLVDGDTVTATATDPAGNTSLPGTGTVSADITAPVVALDDVLTNDSTPALTGTVNDPTATVVVNVDGVDYPAVNNGDGTWTLADNTLPTLADGPHTITVTATDAAGNVGNDTAVVTIDTVAPNAPVLDPINATDPVSGQAEPGSTVTVTYPDGTTATVVAGPDGSWSVPNPGNLVDGDTVTATATDPAGNTSLPGTGTVSADITAPVVALDDVLTNDSTPALTGTVNDPTATVVVNVDGVDYPAVNNGDGTWTLADNTLPTLADGPHTITVTATDAAGNVGNDTAVVTIDTVAPNAPVLDPINATDPVSGQAEPGSTVTVTYPDGTTATVVAGPDGSWSVPNPGNLVDGDTVTATATDPAGNTSLPGTGTVSADITAPVVALDDVLTNDSTPALTGTVNDPTATVVVNVDGVDYPAVNNGDGTWTLADNTLPTLADGPHTITVTATDAAGNVGNDTAVVTIDTVAPNAPVLDPINATDPVSGQAEPGSTVTVTYPDGTTATVVAGPDGSWSVPNPGNLVDGDTVTATATDPAGNTSLPGTGTVSADITAPVVALDDVLTNDSTPALTGTVNDPTATVVVNVDGVDYPAVNNGDGTWTLADNTLPTLADGPHTITVTATDAAGNVGNDTAVVTIDTVAPNAPVLDPINATDPVSGQAEPGSTVTVTYPDGTTATVVAGPDGSWSVPNPGNLVDGDTVTATATDPAGNTSLPGTGTVSADITAPVVALDDVLTNDSTPALTGTVNDPTATVVVNVDGVDYPAVNNGDGTWTLADNTLPTLADGPHTITVTATDAAGNVGNDTAVVTIDTVAPNAPVLDPINATDPVSGQAEPGSTVTVTYPDGTTATVVAGPDGSWSVPNPGNLVDGDTVTATATDPAGNTSLPGTGTVSADITAPVVALDDVLTNDSTPALTGTVNDPTATVVVNVDGVDYPAVNNGDGTWTLADNTLPTLADGPHTITVTATDAAGNVGNDTAVVTIDTVAPNAPVLDPINATDPVSGQAEPGSTVTVTYPDGTTATVVAGPDGSWSVPNPGNLVDGDTVTATATDPAGNTSLPGTGTVSADITAPVVALDDVLTNDSTPALTGTVNDPTATVVVNVDGVDYPAVNNGDGTWTLADNTLPTLADGPHTITVTATDAAGNVGNDTAVVTIDTVAPNAPVLDPINATDPVSGQAEPGSTVTVTYPDGTTATVVAGPDGSWSVPNPGNLVDGDTVTATATDPAGNTSLPGTGTVSADITAPVVALDDVLTNDSTPALTGTVNDPTATVVVNVDGVDYPAVNNGDGTWTLADNTLPTLADGPHTITVTATDAAGNVGNDTAVVTIDTVAPNAPVLDPINATDPVSGQAEPGSTVTVTYPDGTTATVVAGPDGSWSVPNPGNLVDGDTVTATATDPAGNTSLPGTGTVSADITAPVVALDDVLTNDSTPALTGTVNDPTATVVVNVDGVDYPAVNNGDGTWTLADNTLPTLADGPHTITVTATDAAGNVGNDTAVVTIDTVAPNAPVLDPINATDPVSGQAEPGSTVTVTYPDGTTATVVAGPDGSWSVPNPGNLVDGDTVTATATDPAGNTSLPGTGTVSADITAPVVALDDVLTNDSTPALTGTVNDPTATVVVNVDGVDYPAVNNGDGTWTLADNTLPTLADGPHTITVTATDAAGNVGNDTAVVTIDTVAPNAPVLDPINATDPVSGQAEPGSTVTVTYPDGTTATVVAGPDGSWSVPNPGNLVDGDTVTATATDPAGNTSLPGTGTVSADITAPVVALDDVLTNDSTPALTGTVNDPTATVVVNVDGVDYPAVNNGDGTWTLADNTLPTLADGPHTITVTATDAAGNVGNDTAVVTIDTVAPNAPVLDPINATDPVSGQAEPGSTVTVTYPDGTTATVVAGPDGSWSVPNPGNLVDGDTVTATATDPAGNTSLPGTGTVSADITAPVVALDDVLTNDSTPALTGTVNDPTATVVVNVDGVDYPAVNNGDGTWTLADNTLPTLADGPHTITVTATDAAGNVGNDTAVVTIDTVAPNAPVLDPINATDPVSGQAEPGSTVTVTYPDGTTATVVAGPDGSWSVPNPGNLVDGDTVTATATDPAGNTSLPGTGTVSADITAPVVALDDVLTNDSTPALTGTVNDPTATVVVNVDGVDYPAVNNGDGTWTLADNTLPTLADGPHTITVTATDAAGNVGNDTAVVTIDTSLPVVSLDDLTTNDTTPALTGAIDDPTATVVVNVDGIDYPATNNGDGTWTLADNTLPVLADGPHTVSVTATDVAGNVSTPVTGTVTVDATAPTLAITTDDLALAAGEDANITFTFSEAVAGFDVSDITVVGGTLTGLTTTDNITWTAVFTPDGTGTAPSIAVADGSYTDVAGNLGTGDVLDGTDGFIVDLVAPVVTFADVSTNDTTPALTGTIDDPTATVVVTVDGVDYPAVNNGDGTWTLADNTLPVLADGPHTVSVTATDVAGNVSTPVTGTVTVDATAPTLAITTDDLALAAGEDANITFTFSEAVAGFDVSDITVVGGTLTGLTTTDNITWTAVFTPDGTGTAPSIAVADGSYTDVAGNLGTGDVLDGTDGFIVDLVAPVVTFADVSTNDTTPALTGTIDDPTATVVVTVDGVDYPAVNNGDGTWTLADNTLPVLADGPHTVSVTATDVAGNVSTPVTGTVTVDATAPTLAITTDDLALAAGEDANITFTFSEAVAGFDVSDITVVGGTLTGLTTTDNITWTAVFTPDGTGTAPSIAVADGSYTDVAGNLGTGDVLDGTDGFIVDLVAPVVTFADVSTNDTTPALTGTIDDPTATVVVTVDGVDYPAVNNGDGTWTLADNTLPVLADGPHTVSVTATDVAGNVSTPVTGTVTVDATAPTLAITTDDLALAAGEDANITFTFSEAVAGFDVSDITVVGGTLTGLTTTDNITWTAVFTPDGTGTAPSIAVADGSYTDVAGNLGTGDVLDGTDGFIVDLVAPVVTFADVSTNDTTPALTGTIDDPTATVVVTVDGVDYPAVNNGDGTWTLADNTLPVLADGPHTVSVTATDVAGNVSTPVTGTVTVDATAPTLAITTDDLALAAGESANITFTFSEAVAGFDANDITLVGGTLSALVTTDNITWTAVFTPDGTGTAPSIAVADGSYTDLAGNLGTGDVLDGTDGFVVDIVAPVVGFTNVTTNDDTPPLTGTIDDPTATVVVTVDGVDYPATNNGDGTWTLADNTLPSLIDGPHTVSVTATDPAGNVSIPATGTVTISSSSILAFDNTDHAVLSPQPSLVGDDVSLGSTSYLVLTSVAGLDLQLGGNSLGFTVAAGHEGDVTFQYSGLIDAAVLSDYKLVVQKFNTTTNQWESIHGDANSSLISLHLLGIGTGNVPGAVLDGLDAGQYRAFLAYDGLLGLGVLGTLSATMDDYDLSVAGGYEIGNAEGNVITDPDPTTGQVDQVTANTYVSSVNGHPIDADGETFAGTYGTITFYQDGSYVYVPNADGSGVGQTDVFTYTLTDSVTGATGQANLNIVFDSIRAADNLVEVELNPQYQLVGTETDSAFYGVLLNVGNIVDLQLLTVDTVDFTIGAGQEGVATFNFNSLIGASALGDYNVVLQKYNDVTGQWEAVNGTGDRSLLNLTLLGNTPTAQIGGLTEGEYRAFLSFNGLVGGAVAVTLNGSVDVYNPAVITGYDVVAAHGNLISDPNTNGDVDIATPNSIISEVNGVAVSASPTEIIGTHGTLLIYANGDYTYTPNADSAGLGQVDQFTYTLLDPASNTTSQATFYVHLDSKVVDMNWDAADPPQPATVTITAVDDAVNAAIAAEPHLIEDDRALGSATYLALLSLAGINLQAPLPFVNSTVEFNVGAGETGTATFKYSSLINEGALGDYQLVVQKFNTATNRWESITGSSEASLLNLSVLGIGVNATPGVVVEGLDEGQYRAFMTYNGLYGKSILGTLSGTMDVYDPNQIDFTGLASEGNVITGLGVGTNADAVTGYTIVDSVTVNGVTTNVDPNTGTIIQGQYGTLQIFANGDYIYTPNNTNANLGLVDHFTYTLADPLGGNISASLDFTIGNSTPVIAVDDLAVAVVNPEYLQIGNDVAVGNTTYLALLTLTDNFDFQAGGQSVNFTLTDATLNDVTFNYSALISASLLADYVLVVQKFDTATNQWVAVNGTGDADLLSLAAFGGNSVTLEGLAAGQYRAYMTYAGSGVGVSLLGTLSVQKDVFDATNITGYSTQVAEGNVIHDVGLNGHADTASGFSTVTSVEFNGTAFAVNATGVTTIVGDHGTLSIYANGNYSYQPNGEAASLGQVDQFTYTLSDGLNTSQATLYLHIDSDAVDMTWNTSDPSQPAVITVTPVDAIDNVVSAGVDIVPQGELGVAVGSATYLALVGITENLNVSLLGTPSVAFTIDAGHEADVTFAYAPVLSLSLFNDYKVVLQQKGADGAWHNIDGGSSTGLLNIGLLGNGGIGVTVPDLGQGEYRAFMVYTGLGVGILGTMSVVKDDFDYTVAPTNTAVVADGNVLTDDVTTLTTQVTTVTSEVVGALPQTVGTDTVINGAYGTLVISTNGHYTYTPNTTDLSAIGKVDSFTYTIRDVLTGATDTATLHVQVGSPDVTIAWDAANPANDGVVQLTANPDHVVTTTDFSNAADLPVDVASPVVSVNLIGSNSVVSDQFVVGAGTVANIDLSAVYTAQPLASLLPTVSYVIQSWNGTAWVNTIYSGSQTALGSVATIQAGSVAFQDTVEHLAAGTYRVQYTLTGVSLGATSLDTNVSTTTVHLDTYRSDWISGNVLAGDNIGGVADTGILSHEGAKLQVWDNAQNAYVDAVGQTINTGNGVLIMQSNGEYEYRPNDVTTTTQLASTDSINYKIVSVTGNVESQSTLTIDLTHNDYNLLYTSTSANDTFTTGTGSDTVIYQVLNNVAIGNGGNTGGNGVDTWTDFHVGNVATDKQADLIDIRGLLDGAQTDANIGEYLNVTVSGGNTTIQIDRDGLTGLFPANNFTTLLVLQGVTTTETELLNNGQILY</sequence>
<dbReference type="PANTHER" id="PTHR34677">
    <property type="match status" value="1"/>
</dbReference>
<dbReference type="InterPro" id="IPR044016">
    <property type="entry name" value="Big_13"/>
</dbReference>
<keyword evidence="7" id="KW-1185">Reference proteome</keyword>
<feature type="domain" description="Bacterial Ig" evidence="2">
    <location>
        <begin position="2535"/>
        <end position="2613"/>
    </location>
</feature>
<feature type="domain" description="Bacterial Ig-like" evidence="3">
    <location>
        <begin position="3313"/>
        <end position="3393"/>
    </location>
</feature>
<feature type="domain" description="Bacterial Ig" evidence="2">
    <location>
        <begin position="2707"/>
        <end position="2785"/>
    </location>
</feature>
<feature type="domain" description="Bacterial Ig" evidence="2">
    <location>
        <begin position="303"/>
        <end position="379"/>
    </location>
</feature>
<dbReference type="InterPro" id="IPR044048">
    <property type="entry name" value="Big_12"/>
</dbReference>
<evidence type="ECO:0000256" key="1">
    <source>
        <dbReference type="SAM" id="MobiDB-lite"/>
    </source>
</evidence>
<dbReference type="InterPro" id="IPR049826">
    <property type="entry name" value="Ig-like_ice"/>
</dbReference>
<dbReference type="Gene3D" id="2.60.40.10">
    <property type="entry name" value="Immunoglobulins"/>
    <property type="match status" value="42"/>
</dbReference>
<dbReference type="NCBIfam" id="TIGR03661">
    <property type="entry name" value="T1SS_VCA0849"/>
    <property type="match status" value="1"/>
</dbReference>
<dbReference type="EMBL" id="CP045110">
    <property type="protein sequence ID" value="QFQ06474.1"/>
    <property type="molecule type" value="Genomic_DNA"/>
</dbReference>
<dbReference type="Proteomes" id="UP000498640">
    <property type="component" value="Chromosome"/>
</dbReference>
<feature type="domain" description="Bacterial Ig-like" evidence="3">
    <location>
        <begin position="2797"/>
        <end position="2877"/>
    </location>
</feature>
<feature type="domain" description="Bacterial Ig" evidence="2">
    <location>
        <begin position="1847"/>
        <end position="1925"/>
    </location>
</feature>
<feature type="domain" description="Bacterial Ig-like" evidence="3">
    <location>
        <begin position="1249"/>
        <end position="1329"/>
    </location>
</feature>
<dbReference type="Pfam" id="PF17936">
    <property type="entry name" value="Big_6"/>
    <property type="match status" value="17"/>
</dbReference>
<feature type="compositionally biased region" description="Polar residues" evidence="1">
    <location>
        <begin position="187"/>
        <end position="198"/>
    </location>
</feature>
<accession>A0ABX6CIS4</accession>
<dbReference type="PANTHER" id="PTHR34677:SF3">
    <property type="entry name" value="BACTERIAL IG-LIKE DOMAIN-CONTAINING PROTEIN"/>
    <property type="match status" value="1"/>
</dbReference>
<feature type="domain" description="Bacterial Ig-like" evidence="3">
    <location>
        <begin position="2453"/>
        <end position="2533"/>
    </location>
</feature>
<feature type="domain" description="Bacterial Ig-like" evidence="4">
    <location>
        <begin position="3671"/>
        <end position="3760"/>
    </location>
</feature>
<feature type="domain" description="Bacterial Ig" evidence="2">
    <location>
        <begin position="1159"/>
        <end position="1237"/>
    </location>
</feature>
<dbReference type="NCBIfam" id="NF033677">
    <property type="entry name" value="biofilm_BapA_N"/>
    <property type="match status" value="1"/>
</dbReference>
<dbReference type="Pfam" id="PF19078">
    <property type="entry name" value="Big_12"/>
    <property type="match status" value="5"/>
</dbReference>
<proteinExistence type="predicted"/>
<protein>
    <submittedName>
        <fullName evidence="6">Bap</fullName>
    </submittedName>
</protein>
<feature type="region of interest" description="Disordered" evidence="1">
    <location>
        <begin position="178"/>
        <end position="198"/>
    </location>
</feature>
<feature type="domain" description="Bacterial Ig" evidence="2">
    <location>
        <begin position="583"/>
        <end position="660"/>
    </location>
</feature>
<feature type="domain" description="Bacterial Ig" evidence="2">
    <location>
        <begin position="3223"/>
        <end position="3301"/>
    </location>
</feature>
<feature type="domain" description="Bacterial Ig" evidence="2">
    <location>
        <begin position="1675"/>
        <end position="1753"/>
    </location>
</feature>
<feature type="domain" description="Bacterial Ig-like" evidence="3">
    <location>
        <begin position="1937"/>
        <end position="2017"/>
    </location>
</feature>
<evidence type="ECO:0000313" key="7">
    <source>
        <dbReference type="Proteomes" id="UP000498640"/>
    </source>
</evidence>
<dbReference type="InterPro" id="IPR041498">
    <property type="entry name" value="Big_6"/>
</dbReference>
<feature type="domain" description="Bacterial Ig-like" evidence="3">
    <location>
        <begin position="3141"/>
        <end position="3221"/>
    </location>
</feature>
<dbReference type="NCBIfam" id="NF012196">
    <property type="entry name" value="Ig_like_ice"/>
    <property type="match status" value="4"/>
</dbReference>
<feature type="domain" description="Bacterial Ig-like" evidence="4">
    <location>
        <begin position="4051"/>
        <end position="4140"/>
    </location>
</feature>
<feature type="domain" description="Bacterial Ig" evidence="2">
    <location>
        <begin position="775"/>
        <end position="851"/>
    </location>
</feature>
<evidence type="ECO:0000259" key="5">
    <source>
        <dbReference type="Pfam" id="PF22783"/>
    </source>
</evidence>
<dbReference type="InterPro" id="IPR055014">
    <property type="entry name" value="BapA_Bap-like_C"/>
</dbReference>
<feature type="domain" description="Bacterial Ig" evidence="2">
    <location>
        <begin position="2191"/>
        <end position="2269"/>
    </location>
</feature>
<feature type="domain" description="Bacterial Ig-like" evidence="4">
    <location>
        <begin position="3481"/>
        <end position="3570"/>
    </location>
</feature>
<dbReference type="Pfam" id="PF22783">
    <property type="entry name" value="BapA_N"/>
    <property type="match status" value="1"/>
</dbReference>
<reference evidence="7" key="1">
    <citation type="submission" date="2019-10" db="EMBL/GenBank/DDBJ databases">
        <title>Acinetobacter baumannii strain ATCC 19606 complete genome sequence.</title>
        <authorList>
            <person name="Tillman L.N."/>
            <person name="Kenyon J."/>
            <person name="To J."/>
            <person name="Hamidian M."/>
        </authorList>
    </citation>
    <scope>NUCLEOTIDE SEQUENCE [LARGE SCALE GENOMIC DNA]</scope>
    <source>
        <strain evidence="7">ATCC 19606 / DSM 30007 / JCM 6841 / CCUG 19606 / CIP 70.34 / NBRC 109757 / NCIMB 12457 / NCTC 12156 / 81</strain>
    </source>
</reference>
<feature type="domain" description="Bacterial Ig-like" evidence="3">
    <location>
        <begin position="4353"/>
        <end position="4430"/>
    </location>
</feature>
<evidence type="ECO:0000259" key="4">
    <source>
        <dbReference type="Pfam" id="PF19078"/>
    </source>
</evidence>
<dbReference type="InterPro" id="IPR013783">
    <property type="entry name" value="Ig-like_fold"/>
</dbReference>
<name>A0ABX6CIS4_ACIB2</name>
<evidence type="ECO:0000259" key="2">
    <source>
        <dbReference type="Pfam" id="PF17936"/>
    </source>
</evidence>
<organism evidence="6 7">
    <name type="scientific">Acinetobacter baumannii (strain ATCC 19606 / DSM 30007 / JCM 6841 / CCUG 19606 / CIP 70.34 / NBRC 109757 / NCIMB 12457 / NCTC 12156 / 81)</name>
    <dbReference type="NCBI Taxonomy" id="575584"/>
    <lineage>
        <taxon>Bacteria</taxon>
        <taxon>Pseudomonadati</taxon>
        <taxon>Pseudomonadota</taxon>
        <taxon>Gammaproteobacteria</taxon>
        <taxon>Moraxellales</taxon>
        <taxon>Moraxellaceae</taxon>
        <taxon>Acinetobacter</taxon>
        <taxon>Acinetobacter calcoaceticus/baumannii complex</taxon>
    </lineage>
</organism>
<evidence type="ECO:0000313" key="6">
    <source>
        <dbReference type="EMBL" id="QFQ06474.1"/>
    </source>
</evidence>
<dbReference type="Pfam" id="PF17963">
    <property type="entry name" value="Big_9"/>
    <property type="match status" value="2"/>
</dbReference>
<feature type="domain" description="Bacterial Ig-like" evidence="3">
    <location>
        <begin position="390"/>
        <end position="470"/>
    </location>
</feature>
<feature type="domain" description="Bacterial Ig-like" evidence="3">
    <location>
        <begin position="2625"/>
        <end position="2705"/>
    </location>
</feature>
<gene>
    <name evidence="6" type="primary">bap</name>
    <name evidence="6" type="ORF">FQU82_03059</name>
</gene>
<feature type="domain" description="Biofilm-associated protein BapA-like prefix-like" evidence="5">
    <location>
        <begin position="1"/>
        <end position="118"/>
    </location>
</feature>
<evidence type="ECO:0000259" key="3">
    <source>
        <dbReference type="Pfam" id="PF19077"/>
    </source>
</evidence>
<feature type="domain" description="Bacterial Ig" evidence="2">
    <location>
        <begin position="2879"/>
        <end position="2957"/>
    </location>
</feature>
<feature type="domain" description="Bacterial Ig" evidence="2">
    <location>
        <begin position="1331"/>
        <end position="1409"/>
    </location>
</feature>
<feature type="domain" description="Bacterial Ig" evidence="2">
    <location>
        <begin position="1503"/>
        <end position="1581"/>
    </location>
</feature>
<reference evidence="6 7" key="2">
    <citation type="journal article" date="2020" name="Microorganisms">
        <title>Analysis of Complete Genome Sequence of Acinetobacter baumannii Strain ATCC 19606 Reveals Novel Mobile Genetic Elements and Novel Prophage.</title>
        <authorList>
            <person name="Hamidian M."/>
            <person name="Blasco L."/>
            <person name="Tillman L.N."/>
            <person name="To J."/>
            <person name="Tomas M."/>
            <person name="Myers G.S.A."/>
        </authorList>
    </citation>
    <scope>NUCLEOTIDE SEQUENCE [LARGE SCALE GENOMIC DNA]</scope>
    <source>
        <strain evidence="7">ATCC 19606 / DSM 30007 / JCM 6841 / CCUG 19606 / CIP 70.34 / NBRC 109757 / NCIMB 12457 / NCTC 12156 / 81</strain>
    </source>
</reference>